<dbReference type="PANTHER" id="PTHR43421">
    <property type="entry name" value="METALLOPROTEASE PMBA"/>
    <property type="match status" value="1"/>
</dbReference>
<name>X1VC69_9ZZZZ</name>
<dbReference type="GO" id="GO:0008237">
    <property type="term" value="F:metallopeptidase activity"/>
    <property type="evidence" value="ECO:0007669"/>
    <property type="project" value="InterPro"/>
</dbReference>
<dbReference type="InterPro" id="IPR045569">
    <property type="entry name" value="Metalloprtase-TldD/E_C"/>
</dbReference>
<gene>
    <name evidence="3" type="ORF">S12H4_51878</name>
</gene>
<dbReference type="SUPFAM" id="SSF111283">
    <property type="entry name" value="Putative modulator of DNA gyrase, PmbA/TldD"/>
    <property type="match status" value="1"/>
</dbReference>
<feature type="domain" description="Metalloprotease TldD/E C-terminal" evidence="2">
    <location>
        <begin position="3"/>
        <end position="141"/>
    </location>
</feature>
<proteinExistence type="predicted"/>
<feature type="compositionally biased region" description="Polar residues" evidence="1">
    <location>
        <begin position="1"/>
        <end position="14"/>
    </location>
</feature>
<comment type="caution">
    <text evidence="3">The sequence shown here is derived from an EMBL/GenBank/DDBJ whole genome shotgun (WGS) entry which is preliminary data.</text>
</comment>
<dbReference type="InterPro" id="IPR047657">
    <property type="entry name" value="PmbA"/>
</dbReference>
<dbReference type="GO" id="GO:0005829">
    <property type="term" value="C:cytosol"/>
    <property type="evidence" value="ECO:0007669"/>
    <property type="project" value="TreeGrafter"/>
</dbReference>
<sequence length="149" mass="16139">MIPQLSAENVQRKQSPYHGKKGEEIASKIITIIDDGTMPLGVNSRKMDGEGVPSQSTSLLEKGVLKNFLYDSYTAGKDSVESTGNAIRGFDNLPTPGATNFIINGISRASKDEMFSEISEGLFINDVIGAHTASRASNPFSHLILFHPR</sequence>
<reference evidence="3" key="1">
    <citation type="journal article" date="2014" name="Front. Microbiol.">
        <title>High frequency of phylogenetically diverse reductive dehalogenase-homologous genes in deep subseafloor sedimentary metagenomes.</title>
        <authorList>
            <person name="Kawai M."/>
            <person name="Futagami T."/>
            <person name="Toyoda A."/>
            <person name="Takaki Y."/>
            <person name="Nishi S."/>
            <person name="Hori S."/>
            <person name="Arai W."/>
            <person name="Tsubouchi T."/>
            <person name="Morono Y."/>
            <person name="Uchiyama I."/>
            <person name="Ito T."/>
            <person name="Fujiyama A."/>
            <person name="Inagaki F."/>
            <person name="Takami H."/>
        </authorList>
    </citation>
    <scope>NUCLEOTIDE SEQUENCE</scope>
    <source>
        <strain evidence="3">Expedition CK06-06</strain>
    </source>
</reference>
<evidence type="ECO:0000313" key="3">
    <source>
        <dbReference type="EMBL" id="GAJ03710.1"/>
    </source>
</evidence>
<protein>
    <recommendedName>
        <fullName evidence="2">Metalloprotease TldD/E C-terminal domain-containing protein</fullName>
    </recommendedName>
</protein>
<evidence type="ECO:0000256" key="1">
    <source>
        <dbReference type="SAM" id="MobiDB-lite"/>
    </source>
</evidence>
<dbReference type="Pfam" id="PF19289">
    <property type="entry name" value="PmbA_TldD_3rd"/>
    <property type="match status" value="1"/>
</dbReference>
<dbReference type="EMBL" id="BARW01032835">
    <property type="protein sequence ID" value="GAJ03710.1"/>
    <property type="molecule type" value="Genomic_DNA"/>
</dbReference>
<dbReference type="InterPro" id="IPR036059">
    <property type="entry name" value="TldD/PmbA_sf"/>
</dbReference>
<dbReference type="AlphaFoldDB" id="X1VC69"/>
<dbReference type="GO" id="GO:0006508">
    <property type="term" value="P:proteolysis"/>
    <property type="evidence" value="ECO:0007669"/>
    <property type="project" value="InterPro"/>
</dbReference>
<feature type="region of interest" description="Disordered" evidence="1">
    <location>
        <begin position="1"/>
        <end position="20"/>
    </location>
</feature>
<dbReference type="PANTHER" id="PTHR43421:SF1">
    <property type="entry name" value="METALLOPROTEASE PMBA"/>
    <property type="match status" value="1"/>
</dbReference>
<accession>X1VC69</accession>
<organism evidence="3">
    <name type="scientific">marine sediment metagenome</name>
    <dbReference type="NCBI Taxonomy" id="412755"/>
    <lineage>
        <taxon>unclassified sequences</taxon>
        <taxon>metagenomes</taxon>
        <taxon>ecological metagenomes</taxon>
    </lineage>
</organism>
<evidence type="ECO:0000259" key="2">
    <source>
        <dbReference type="Pfam" id="PF19289"/>
    </source>
</evidence>